<evidence type="ECO:0000256" key="4">
    <source>
        <dbReference type="ARBA" id="ARBA00022833"/>
    </source>
</evidence>
<dbReference type="InterPro" id="IPR036236">
    <property type="entry name" value="Znf_C2H2_sf"/>
</dbReference>
<dbReference type="InterPro" id="IPR012337">
    <property type="entry name" value="RNaseH-like_sf"/>
</dbReference>
<dbReference type="Proteomes" id="UP000424527">
    <property type="component" value="Unassembled WGS sequence"/>
</dbReference>
<evidence type="ECO:0000256" key="6">
    <source>
        <dbReference type="ARBA" id="ARBA00023125"/>
    </source>
</evidence>
<dbReference type="AlphaFoldDB" id="A0A6G0HMD1"/>
<dbReference type="InterPro" id="IPR052035">
    <property type="entry name" value="ZnF_BED_domain_contain"/>
</dbReference>
<evidence type="ECO:0000256" key="1">
    <source>
        <dbReference type="ARBA" id="ARBA00004123"/>
    </source>
</evidence>
<gene>
    <name evidence="12" type="ORF">D5F01_LYC22335</name>
</gene>
<dbReference type="InterPro" id="IPR003656">
    <property type="entry name" value="Znf_BED"/>
</dbReference>
<name>A0A6G0HMD1_LARCR</name>
<dbReference type="GO" id="GO:0046983">
    <property type="term" value="F:protein dimerization activity"/>
    <property type="evidence" value="ECO:0007669"/>
    <property type="project" value="InterPro"/>
</dbReference>
<keyword evidence="7" id="KW-0804">Transcription</keyword>
<keyword evidence="2" id="KW-0479">Metal-binding</keyword>
<keyword evidence="8" id="KW-0539">Nucleus</keyword>
<evidence type="ECO:0000256" key="10">
    <source>
        <dbReference type="SAM" id="MobiDB-lite"/>
    </source>
</evidence>
<feature type="domain" description="BED-type" evidence="11">
    <location>
        <begin position="18"/>
        <end position="73"/>
    </location>
</feature>
<evidence type="ECO:0000259" key="11">
    <source>
        <dbReference type="PROSITE" id="PS50808"/>
    </source>
</evidence>
<dbReference type="GO" id="GO:0005634">
    <property type="term" value="C:nucleus"/>
    <property type="evidence" value="ECO:0007669"/>
    <property type="project" value="UniProtKB-SubCell"/>
</dbReference>
<dbReference type="SUPFAM" id="SSF53098">
    <property type="entry name" value="Ribonuclease H-like"/>
    <property type="match status" value="1"/>
</dbReference>
<evidence type="ECO:0000313" key="12">
    <source>
        <dbReference type="EMBL" id="KAE8280192.1"/>
    </source>
</evidence>
<organism evidence="12 13">
    <name type="scientific">Larimichthys crocea</name>
    <name type="common">Large yellow croaker</name>
    <name type="synonym">Pseudosciaena crocea</name>
    <dbReference type="NCBI Taxonomy" id="215358"/>
    <lineage>
        <taxon>Eukaryota</taxon>
        <taxon>Metazoa</taxon>
        <taxon>Chordata</taxon>
        <taxon>Craniata</taxon>
        <taxon>Vertebrata</taxon>
        <taxon>Euteleostomi</taxon>
        <taxon>Actinopterygii</taxon>
        <taxon>Neopterygii</taxon>
        <taxon>Teleostei</taxon>
        <taxon>Neoteleostei</taxon>
        <taxon>Acanthomorphata</taxon>
        <taxon>Eupercaria</taxon>
        <taxon>Sciaenidae</taxon>
        <taxon>Larimichthys</taxon>
    </lineage>
</organism>
<dbReference type="Pfam" id="PF05699">
    <property type="entry name" value="Dimer_Tnp_hAT"/>
    <property type="match status" value="1"/>
</dbReference>
<evidence type="ECO:0000256" key="9">
    <source>
        <dbReference type="PROSITE-ProRule" id="PRU00027"/>
    </source>
</evidence>
<comment type="subcellular location">
    <subcellularLocation>
        <location evidence="1">Nucleus</location>
    </subcellularLocation>
</comment>
<accession>A0A6G0HMD1</accession>
<evidence type="ECO:0000256" key="3">
    <source>
        <dbReference type="ARBA" id="ARBA00022771"/>
    </source>
</evidence>
<keyword evidence="4" id="KW-0862">Zinc</keyword>
<protein>
    <submittedName>
        <fullName evidence="12">Zinc finger BED domain-containing protein 4</fullName>
    </submittedName>
</protein>
<evidence type="ECO:0000256" key="5">
    <source>
        <dbReference type="ARBA" id="ARBA00023015"/>
    </source>
</evidence>
<feature type="region of interest" description="Disordered" evidence="10">
    <location>
        <begin position="499"/>
        <end position="518"/>
    </location>
</feature>
<dbReference type="SUPFAM" id="SSF140996">
    <property type="entry name" value="Hermes dimerisation domain"/>
    <property type="match status" value="1"/>
</dbReference>
<dbReference type="PROSITE" id="PS50808">
    <property type="entry name" value="ZF_BED"/>
    <property type="match status" value="1"/>
</dbReference>
<feature type="compositionally biased region" description="Low complexity" evidence="10">
    <location>
        <begin position="499"/>
        <end position="515"/>
    </location>
</feature>
<dbReference type="SUPFAM" id="SSF57667">
    <property type="entry name" value="beta-beta-alpha zinc fingers"/>
    <property type="match status" value="1"/>
</dbReference>
<evidence type="ECO:0000256" key="8">
    <source>
        <dbReference type="ARBA" id="ARBA00023242"/>
    </source>
</evidence>
<dbReference type="PANTHER" id="PTHR46481">
    <property type="entry name" value="ZINC FINGER BED DOMAIN-CONTAINING PROTEIN 4"/>
    <property type="match status" value="1"/>
</dbReference>
<dbReference type="Pfam" id="PF02892">
    <property type="entry name" value="zf-BED"/>
    <property type="match status" value="1"/>
</dbReference>
<evidence type="ECO:0000256" key="2">
    <source>
        <dbReference type="ARBA" id="ARBA00022723"/>
    </source>
</evidence>
<keyword evidence="3 9" id="KW-0863">Zinc-finger</keyword>
<dbReference type="EMBL" id="REGW02000022">
    <property type="protein sequence ID" value="KAE8280192.1"/>
    <property type="molecule type" value="Genomic_DNA"/>
</dbReference>
<keyword evidence="6" id="KW-0238">DNA-binding</keyword>
<reference evidence="12 13" key="1">
    <citation type="submission" date="2019-07" db="EMBL/GenBank/DDBJ databases">
        <title>Chromosome genome assembly for large yellow croaker.</title>
        <authorList>
            <person name="Xiao S."/>
        </authorList>
    </citation>
    <scope>NUCLEOTIDE SEQUENCE [LARGE SCALE GENOMIC DNA]</scope>
    <source>
        <strain evidence="12">JMULYC20181020</strain>
        <tissue evidence="12">Muscle</tissue>
    </source>
</reference>
<dbReference type="GO" id="GO:0003677">
    <property type="term" value="F:DNA binding"/>
    <property type="evidence" value="ECO:0007669"/>
    <property type="project" value="UniProtKB-KW"/>
</dbReference>
<feature type="region of interest" description="Disordered" evidence="10">
    <location>
        <begin position="73"/>
        <end position="93"/>
    </location>
</feature>
<dbReference type="InterPro" id="IPR008906">
    <property type="entry name" value="HATC_C_dom"/>
</dbReference>
<sequence length="632" mass="71324">MAASSERMEEEELVKKTGSTSVIWTWFGYKVPDSAQENIFCRICRATVIAKHGNTSNLFYHLKAKHVLEYEESQRMRGDAQKPSQSLGGRKKVGTTQQQSITQAFSKGVAYDKKSQRWTDITKSIAIFLCKDMVPFQTVERSGFLGMVKTLDQRYVVPSRKYFSQVEVARLHDEVRNEVLKELRDIKHYATTTDLWSSRTMDPYISLTIHFINDDWKLCGKCLQTSYFPDDHTGELIAQGLREALESWELDEELQVCITTDNGANVVKAVGLNDWTGLQCFGHRLHLAIEASVKEPRIDRAVGVCKKIVSAFSYTNKRRKALAKAQAELHLPHHRLITETPTRWGSRQQMIERVLEQEKAITQVLKEDKKNRHLVPTWQDIDVLESVNKALSPLMEFTDALSGEDYVSVSYLKPVLHVLNNKVLAPGDDDTEELTKHMKRAILQYLNEKYADPATDDVLDMASLVDPRFKISYIADNRKDYIKTKAVAEIQALLEKHLSAASSTHSPPHTSTAAAEAGQAKKVKRRLGSFFKKASIPGPAALADRDAIEVELQSYLQALDVDGEADPLEWWKLHQANFPRVASLARKYLCIPATSAPSERAFSTGGNIVTCHRAALKPENVDRLVFLAKNLP</sequence>
<keyword evidence="5" id="KW-0805">Transcription regulation</keyword>
<proteinExistence type="predicted"/>
<evidence type="ECO:0000256" key="7">
    <source>
        <dbReference type="ARBA" id="ARBA00023163"/>
    </source>
</evidence>
<keyword evidence="13" id="KW-1185">Reference proteome</keyword>
<dbReference type="SMART" id="SM00614">
    <property type="entry name" value="ZnF_BED"/>
    <property type="match status" value="1"/>
</dbReference>
<evidence type="ECO:0000313" key="13">
    <source>
        <dbReference type="Proteomes" id="UP000424527"/>
    </source>
</evidence>
<dbReference type="PANTHER" id="PTHR46481:SF9">
    <property type="entry name" value="ZINC FINGER BED DOMAIN-CONTAINING PROTEIN 1-LIKE"/>
    <property type="match status" value="1"/>
</dbReference>
<dbReference type="GO" id="GO:0008270">
    <property type="term" value="F:zinc ion binding"/>
    <property type="evidence" value="ECO:0007669"/>
    <property type="project" value="UniProtKB-KW"/>
</dbReference>
<comment type="caution">
    <text evidence="12">The sequence shown here is derived from an EMBL/GenBank/DDBJ whole genome shotgun (WGS) entry which is preliminary data.</text>
</comment>